<comment type="caution">
    <text evidence="1">The sequence shown here is derived from an EMBL/GenBank/DDBJ whole genome shotgun (WGS) entry which is preliminary data.</text>
</comment>
<name>A0A316IFA9_9PSEU</name>
<dbReference type="Proteomes" id="UP000246005">
    <property type="component" value="Unassembled WGS sequence"/>
</dbReference>
<organism evidence="1 2">
    <name type="scientific">Lentzea atacamensis</name>
    <dbReference type="NCBI Taxonomy" id="531938"/>
    <lineage>
        <taxon>Bacteria</taxon>
        <taxon>Bacillati</taxon>
        <taxon>Actinomycetota</taxon>
        <taxon>Actinomycetes</taxon>
        <taxon>Pseudonocardiales</taxon>
        <taxon>Pseudonocardiaceae</taxon>
        <taxon>Lentzea</taxon>
    </lineage>
</organism>
<accession>A0A316IFA9</accession>
<reference evidence="1 2" key="1">
    <citation type="submission" date="2018-05" db="EMBL/GenBank/DDBJ databases">
        <title>Genomic Encyclopedia of Type Strains, Phase IV (KMG-IV): sequencing the most valuable type-strain genomes for metagenomic binning, comparative biology and taxonomic classification.</title>
        <authorList>
            <person name="Goeker M."/>
        </authorList>
    </citation>
    <scope>NUCLEOTIDE SEQUENCE [LARGE SCALE GENOMIC DNA]</scope>
    <source>
        <strain evidence="1 2">DSM 45480</strain>
    </source>
</reference>
<dbReference type="EMBL" id="QGHB01000001">
    <property type="protein sequence ID" value="PWK91689.1"/>
    <property type="molecule type" value="Genomic_DNA"/>
</dbReference>
<protein>
    <recommendedName>
        <fullName evidence="3">DUF4304 domain-containing protein</fullName>
    </recommendedName>
</protein>
<gene>
    <name evidence="1" type="ORF">C8D88_1011728</name>
</gene>
<dbReference type="AlphaFoldDB" id="A0A316IFA9"/>
<evidence type="ECO:0000313" key="1">
    <source>
        <dbReference type="EMBL" id="PWK91689.1"/>
    </source>
</evidence>
<evidence type="ECO:0000313" key="2">
    <source>
        <dbReference type="Proteomes" id="UP000246005"/>
    </source>
</evidence>
<evidence type="ECO:0008006" key="3">
    <source>
        <dbReference type="Google" id="ProtNLM"/>
    </source>
</evidence>
<proteinExistence type="predicted"/>
<dbReference type="RefSeq" id="WP_146231415.1">
    <property type="nucleotide sequence ID" value="NZ_QGHB01000001.1"/>
</dbReference>
<sequence length="201" mass="21610">MRPSPKTDVLVAVDTALRSTGFVRRGHVWLQDRGDGVSGWLGFGVAGSLDLTPLAGVCFRRYDEVCRALGVGIPGTPVVSAPLGHLMGDKPVWSWTFEPGGDHAAVASSLVSAFVKHGVPYIDKYAKWDALAEELVAKPESLLDFERARKLAIVHVLNGNTGAAGDVLKRECERVADSADVYARSHRAFAHRFSLVFAAKG</sequence>